<dbReference type="PROSITE" id="PS51384">
    <property type="entry name" value="FAD_FR"/>
    <property type="match status" value="1"/>
</dbReference>
<evidence type="ECO:0000256" key="3">
    <source>
        <dbReference type="ARBA" id="ARBA00006105"/>
    </source>
</evidence>
<dbReference type="EMBL" id="KK101169">
    <property type="protein sequence ID" value="KIZ01915.1"/>
    <property type="molecule type" value="Genomic_DNA"/>
</dbReference>
<dbReference type="Gene3D" id="2.40.30.10">
    <property type="entry name" value="Translation factors"/>
    <property type="match status" value="1"/>
</dbReference>
<evidence type="ECO:0000256" key="1">
    <source>
        <dbReference type="ARBA" id="ARBA00001974"/>
    </source>
</evidence>
<feature type="transmembrane region" description="Helical" evidence="15">
    <location>
        <begin position="20"/>
        <end position="39"/>
    </location>
</feature>
<feature type="binding site" evidence="14">
    <location>
        <position position="130"/>
    </location>
    <ligand>
        <name>FAD</name>
        <dbReference type="ChEBI" id="CHEBI:57692"/>
    </ligand>
</feature>
<dbReference type="Proteomes" id="UP000054498">
    <property type="component" value="Unassembled WGS sequence"/>
</dbReference>
<name>A0A0D2MFK5_9CHLO</name>
<keyword evidence="12" id="KW-0496">Mitochondrion</keyword>
<evidence type="ECO:0000256" key="4">
    <source>
        <dbReference type="ARBA" id="ARBA00012011"/>
    </source>
</evidence>
<protein>
    <recommendedName>
        <fullName evidence="4">cytochrome-b5 reductase</fullName>
        <ecNumber evidence="4">1.6.2.2</ecNumber>
    </recommendedName>
</protein>
<keyword evidence="18" id="KW-1185">Reference proteome</keyword>
<keyword evidence="9 15" id="KW-1133">Transmembrane helix</keyword>
<dbReference type="GeneID" id="25738923"/>
<dbReference type="AlphaFoldDB" id="A0A0D2MFK5"/>
<keyword evidence="7" id="KW-1000">Mitochondrion outer membrane</keyword>
<proteinExistence type="inferred from homology"/>
<evidence type="ECO:0000256" key="6">
    <source>
        <dbReference type="ARBA" id="ARBA00022692"/>
    </source>
</evidence>
<keyword evidence="6 15" id="KW-0812">Transmembrane</keyword>
<dbReference type="KEGG" id="mng:MNEG_6047"/>
<dbReference type="PANTHER" id="PTHR19370:SF184">
    <property type="entry name" value="NADH-CYTOCHROME B5 REDUCTASE-LIKE"/>
    <property type="match status" value="1"/>
</dbReference>
<comment type="subcellular location">
    <subcellularLocation>
        <location evidence="2">Mitochondrion outer membrane</location>
    </subcellularLocation>
</comment>
<evidence type="ECO:0000313" key="17">
    <source>
        <dbReference type="EMBL" id="KIZ01915.1"/>
    </source>
</evidence>
<keyword evidence="11" id="KW-0520">NAD</keyword>
<keyword evidence="8 14" id="KW-0274">FAD</keyword>
<reference evidence="17 18" key="1">
    <citation type="journal article" date="2013" name="BMC Genomics">
        <title>Reconstruction of the lipid metabolism for the microalga Monoraphidium neglectum from its genome sequence reveals characteristics suitable for biofuel production.</title>
        <authorList>
            <person name="Bogen C."/>
            <person name="Al-Dilaimi A."/>
            <person name="Albersmeier A."/>
            <person name="Wichmann J."/>
            <person name="Grundmann M."/>
            <person name="Rupp O."/>
            <person name="Lauersen K.J."/>
            <person name="Blifernez-Klassen O."/>
            <person name="Kalinowski J."/>
            <person name="Goesmann A."/>
            <person name="Mussgnug J.H."/>
            <person name="Kruse O."/>
        </authorList>
    </citation>
    <scope>NUCLEOTIDE SEQUENCE [LARGE SCALE GENOMIC DNA]</scope>
    <source>
        <strain evidence="17 18">SAG 48.87</strain>
    </source>
</reference>
<accession>A0A0D2MFK5</accession>
<dbReference type="PRINTS" id="PR00406">
    <property type="entry name" value="CYTB5RDTASE"/>
</dbReference>
<dbReference type="InterPro" id="IPR001433">
    <property type="entry name" value="OxRdtase_FAD/NAD-bd"/>
</dbReference>
<comment type="cofactor">
    <cofactor evidence="1 14">
        <name>FAD</name>
        <dbReference type="ChEBI" id="CHEBI:57692"/>
    </cofactor>
</comment>
<evidence type="ECO:0000313" key="18">
    <source>
        <dbReference type="Proteomes" id="UP000054498"/>
    </source>
</evidence>
<dbReference type="InterPro" id="IPR017927">
    <property type="entry name" value="FAD-bd_FR_type"/>
</dbReference>
<feature type="binding site" evidence="14">
    <location>
        <position position="103"/>
    </location>
    <ligand>
        <name>FAD</name>
        <dbReference type="ChEBI" id="CHEBI:57692"/>
    </ligand>
</feature>
<evidence type="ECO:0000256" key="5">
    <source>
        <dbReference type="ARBA" id="ARBA00022630"/>
    </source>
</evidence>
<evidence type="ECO:0000256" key="9">
    <source>
        <dbReference type="ARBA" id="ARBA00022989"/>
    </source>
</evidence>
<keyword evidence="13 15" id="KW-0472">Membrane</keyword>
<feature type="binding site" evidence="14">
    <location>
        <position position="122"/>
    </location>
    <ligand>
        <name>FAD</name>
        <dbReference type="ChEBI" id="CHEBI:57692"/>
    </ligand>
</feature>
<dbReference type="FunFam" id="2.40.30.10:FF:000032">
    <property type="entry name" value="NADH-cytochrome b5 reductase"/>
    <property type="match status" value="1"/>
</dbReference>
<feature type="binding site" evidence="14">
    <location>
        <position position="105"/>
    </location>
    <ligand>
        <name>FAD</name>
        <dbReference type="ChEBI" id="CHEBI:57692"/>
    </ligand>
</feature>
<dbReference type="OrthoDB" id="432685at2759"/>
<evidence type="ECO:0000256" key="12">
    <source>
        <dbReference type="ARBA" id="ARBA00023128"/>
    </source>
</evidence>
<dbReference type="InterPro" id="IPR039261">
    <property type="entry name" value="FNR_nucleotide-bd"/>
</dbReference>
<dbReference type="InterPro" id="IPR001834">
    <property type="entry name" value="CBR-like"/>
</dbReference>
<dbReference type="PANTHER" id="PTHR19370">
    <property type="entry name" value="NADH-CYTOCHROME B5 REDUCTASE"/>
    <property type="match status" value="1"/>
</dbReference>
<dbReference type="EC" id="1.6.2.2" evidence="4"/>
<dbReference type="Gene3D" id="3.40.50.80">
    <property type="entry name" value="Nucleotide-binding domain of ferredoxin-NADP reductase (FNR) module"/>
    <property type="match status" value="1"/>
</dbReference>
<evidence type="ECO:0000256" key="8">
    <source>
        <dbReference type="ARBA" id="ARBA00022827"/>
    </source>
</evidence>
<gene>
    <name evidence="17" type="ORF">MNEG_6047</name>
</gene>
<keyword evidence="10" id="KW-0560">Oxidoreductase</keyword>
<evidence type="ECO:0000256" key="14">
    <source>
        <dbReference type="PIRSR" id="PIRSR601834-1"/>
    </source>
</evidence>
<evidence type="ECO:0000256" key="13">
    <source>
        <dbReference type="ARBA" id="ARBA00023136"/>
    </source>
</evidence>
<organism evidence="17 18">
    <name type="scientific">Monoraphidium neglectum</name>
    <dbReference type="NCBI Taxonomy" id="145388"/>
    <lineage>
        <taxon>Eukaryota</taxon>
        <taxon>Viridiplantae</taxon>
        <taxon>Chlorophyta</taxon>
        <taxon>core chlorophytes</taxon>
        <taxon>Chlorophyceae</taxon>
        <taxon>CS clade</taxon>
        <taxon>Sphaeropleales</taxon>
        <taxon>Selenastraceae</taxon>
        <taxon>Monoraphidium</taxon>
    </lineage>
</organism>
<dbReference type="RefSeq" id="XP_013900934.1">
    <property type="nucleotide sequence ID" value="XM_014045480.1"/>
</dbReference>
<feature type="binding site" evidence="14">
    <location>
        <position position="104"/>
    </location>
    <ligand>
        <name>FAD</name>
        <dbReference type="ChEBI" id="CHEBI:57692"/>
    </ligand>
</feature>
<evidence type="ECO:0000256" key="10">
    <source>
        <dbReference type="ARBA" id="ARBA00023002"/>
    </source>
</evidence>
<dbReference type="InterPro" id="IPR008333">
    <property type="entry name" value="Cbr1-like_FAD-bd_dom"/>
</dbReference>
<dbReference type="GO" id="GO:0022900">
    <property type="term" value="P:electron transport chain"/>
    <property type="evidence" value="ECO:0007669"/>
    <property type="project" value="TreeGrafter"/>
</dbReference>
<evidence type="ECO:0000256" key="15">
    <source>
        <dbReference type="SAM" id="Phobius"/>
    </source>
</evidence>
<dbReference type="GO" id="GO:0090524">
    <property type="term" value="F:cytochrome-b5 reductase activity, acting on NADH"/>
    <property type="evidence" value="ECO:0007669"/>
    <property type="project" value="UniProtKB-EC"/>
</dbReference>
<dbReference type="InterPro" id="IPR017938">
    <property type="entry name" value="Riboflavin_synthase-like_b-brl"/>
</dbReference>
<comment type="similarity">
    <text evidence="3">Belongs to the flavoprotein pyridine nucleotide cytochrome reductase family.</text>
</comment>
<feature type="domain" description="FAD-binding FR-type" evidence="16">
    <location>
        <begin position="50"/>
        <end position="154"/>
    </location>
</feature>
<evidence type="ECO:0000256" key="2">
    <source>
        <dbReference type="ARBA" id="ARBA00004294"/>
    </source>
</evidence>
<feature type="binding site" evidence="14">
    <location>
        <position position="128"/>
    </location>
    <ligand>
        <name>FAD</name>
        <dbReference type="ChEBI" id="CHEBI:57692"/>
    </ligand>
</feature>
<dbReference type="STRING" id="145388.A0A0D2MFK5"/>
<evidence type="ECO:0000256" key="11">
    <source>
        <dbReference type="ARBA" id="ARBA00023027"/>
    </source>
</evidence>
<dbReference type="FunFam" id="3.40.50.80:FF:000019">
    <property type="entry name" value="NADH-cytochrome b5 reductase"/>
    <property type="match status" value="1"/>
</dbReference>
<keyword evidence="5 14" id="KW-0285">Flavoprotein</keyword>
<sequence>MASSLEEHLSDLLHDNPLGMAAAVAVLAVLLLLVMRLAAPGKPKTFLDPQQFQPLTLSRIDTLTHNTKRFVFKLPDPRMRVGLPTGQHITFLAKDSDGKDVYRPYTPVTDDDTPGAVEFVIKLYEQGKMSQVLSKMGVGDAMLMKGPRGRFSYKRNMKRAFAILKDPADTTKVSVVFGNLSEEDILLRRELEELEQQHPGRFKVYHVLNKAPEGWQGGVGFISKDTLQQRLPPPADDVMVLRCGPKPMNDAMKGYLDALGYAEDAQFEF</sequence>
<feature type="binding site" evidence="14">
    <location>
        <position position="120"/>
    </location>
    <ligand>
        <name>FAD</name>
        <dbReference type="ChEBI" id="CHEBI:57692"/>
    </ligand>
</feature>
<evidence type="ECO:0000256" key="7">
    <source>
        <dbReference type="ARBA" id="ARBA00022787"/>
    </source>
</evidence>
<dbReference type="SUPFAM" id="SSF63380">
    <property type="entry name" value="Riboflavin synthase domain-like"/>
    <property type="match status" value="1"/>
</dbReference>
<dbReference type="CDD" id="cd06183">
    <property type="entry name" value="cyt_b5_reduct_like"/>
    <property type="match status" value="1"/>
</dbReference>
<dbReference type="SUPFAM" id="SSF52343">
    <property type="entry name" value="Ferredoxin reductase-like, C-terminal NADP-linked domain"/>
    <property type="match status" value="1"/>
</dbReference>
<evidence type="ECO:0000259" key="16">
    <source>
        <dbReference type="PROSITE" id="PS51384"/>
    </source>
</evidence>
<dbReference type="Pfam" id="PF00970">
    <property type="entry name" value="FAD_binding_6"/>
    <property type="match status" value="1"/>
</dbReference>
<dbReference type="GO" id="GO:0005741">
    <property type="term" value="C:mitochondrial outer membrane"/>
    <property type="evidence" value="ECO:0007669"/>
    <property type="project" value="UniProtKB-SubCell"/>
</dbReference>
<dbReference type="Pfam" id="PF00175">
    <property type="entry name" value="NAD_binding_1"/>
    <property type="match status" value="1"/>
</dbReference>
<feature type="binding site" evidence="14">
    <location>
        <position position="129"/>
    </location>
    <ligand>
        <name>FAD</name>
        <dbReference type="ChEBI" id="CHEBI:57692"/>
    </ligand>
</feature>